<accession>A0A2K4ZBX2</accession>
<dbReference type="InterPro" id="IPR052937">
    <property type="entry name" value="Inner_membrane_protein"/>
</dbReference>
<dbReference type="Proteomes" id="UP000236311">
    <property type="component" value="Unassembled WGS sequence"/>
</dbReference>
<proteinExistence type="predicted"/>
<dbReference type="InterPro" id="IPR005185">
    <property type="entry name" value="YccF"/>
</dbReference>
<feature type="transmembrane region" description="Helical" evidence="1">
    <location>
        <begin position="7"/>
        <end position="35"/>
    </location>
</feature>
<protein>
    <submittedName>
        <fullName evidence="4">Inner membrane protein YccF</fullName>
    </submittedName>
</protein>
<evidence type="ECO:0000256" key="1">
    <source>
        <dbReference type="SAM" id="Phobius"/>
    </source>
</evidence>
<feature type="transmembrane region" description="Helical" evidence="1">
    <location>
        <begin position="241"/>
        <end position="260"/>
    </location>
</feature>
<dbReference type="PANTHER" id="PTHR42903:SF1">
    <property type="entry name" value="INNER MEMBRANE PROTEIN YCCF"/>
    <property type="match status" value="1"/>
</dbReference>
<dbReference type="RefSeq" id="WP_103238074.1">
    <property type="nucleotide sequence ID" value="NZ_JANJZD010000003.1"/>
</dbReference>
<keyword evidence="1" id="KW-0812">Transmembrane</keyword>
<keyword evidence="5" id="KW-1185">Reference proteome</keyword>
<feature type="transmembrane region" description="Helical" evidence="1">
    <location>
        <begin position="103"/>
        <end position="123"/>
    </location>
</feature>
<feature type="domain" description="Zinc-ribbon" evidence="3">
    <location>
        <begin position="413"/>
        <end position="434"/>
    </location>
</feature>
<organism evidence="4 5">
    <name type="scientific">Acetatifactor muris</name>
    <dbReference type="NCBI Taxonomy" id="879566"/>
    <lineage>
        <taxon>Bacteria</taxon>
        <taxon>Bacillati</taxon>
        <taxon>Bacillota</taxon>
        <taxon>Clostridia</taxon>
        <taxon>Lachnospirales</taxon>
        <taxon>Lachnospiraceae</taxon>
        <taxon>Acetatifactor</taxon>
    </lineage>
</organism>
<feature type="transmembrane region" description="Helical" evidence="1">
    <location>
        <begin position="324"/>
        <end position="346"/>
    </location>
</feature>
<feature type="domain" description="Inner membrane component" evidence="2">
    <location>
        <begin position="4"/>
        <end position="54"/>
    </location>
</feature>
<dbReference type="EMBL" id="OFSM01000003">
    <property type="protein sequence ID" value="SOY27952.1"/>
    <property type="molecule type" value="Genomic_DNA"/>
</dbReference>
<reference evidence="4 5" key="1">
    <citation type="submission" date="2018-01" db="EMBL/GenBank/DDBJ databases">
        <authorList>
            <person name="Gaut B.S."/>
            <person name="Morton B.R."/>
            <person name="Clegg M.T."/>
            <person name="Duvall M.R."/>
        </authorList>
    </citation>
    <scope>NUCLEOTIDE SEQUENCE [LARGE SCALE GENOMIC DNA]</scope>
    <source>
        <strain evidence="4">GP69</strain>
    </source>
</reference>
<gene>
    <name evidence="4" type="primary">yccF</name>
    <name evidence="4" type="ORF">AMURIS_00657</name>
</gene>
<feature type="transmembrane region" description="Helical" evidence="1">
    <location>
        <begin position="266"/>
        <end position="285"/>
    </location>
</feature>
<keyword evidence="1" id="KW-0472">Membrane</keyword>
<dbReference type="AlphaFoldDB" id="A0A2K4ZBX2"/>
<name>A0A2K4ZBX2_9FIRM</name>
<keyword evidence="1" id="KW-1133">Transmembrane helix</keyword>
<evidence type="ECO:0000313" key="4">
    <source>
        <dbReference type="EMBL" id="SOY27952.1"/>
    </source>
</evidence>
<evidence type="ECO:0000259" key="3">
    <source>
        <dbReference type="Pfam" id="PF13240"/>
    </source>
</evidence>
<evidence type="ECO:0000313" key="5">
    <source>
        <dbReference type="Proteomes" id="UP000236311"/>
    </source>
</evidence>
<dbReference type="Pfam" id="PF13240">
    <property type="entry name" value="Zn_Ribbon_1"/>
    <property type="match status" value="1"/>
</dbReference>
<dbReference type="GO" id="GO:0005886">
    <property type="term" value="C:plasma membrane"/>
    <property type="evidence" value="ECO:0007669"/>
    <property type="project" value="TreeGrafter"/>
</dbReference>
<dbReference type="OrthoDB" id="9790567at2"/>
<dbReference type="InterPro" id="IPR026870">
    <property type="entry name" value="Zinc_ribbon_dom"/>
</dbReference>
<dbReference type="PANTHER" id="PTHR42903">
    <property type="entry name" value="INNER MEMBRANE PROTEIN YCCF"/>
    <property type="match status" value="1"/>
</dbReference>
<dbReference type="Pfam" id="PF03733">
    <property type="entry name" value="YccF"/>
    <property type="match status" value="1"/>
</dbReference>
<feature type="transmembrane region" description="Helical" evidence="1">
    <location>
        <begin position="292"/>
        <end position="312"/>
    </location>
</feature>
<feature type="transmembrane region" description="Helical" evidence="1">
    <location>
        <begin position="77"/>
        <end position="97"/>
    </location>
</feature>
<sequence length="437" mass="46204">MSALGNIIWFIFGGWWNFLLYGFLGLLFSITIIGIPIGKALFQYAKLMVFPFGKVIIKETELKGKENVAGIRRVGGVIANLLWLPVGIALFIGNILLAVGTALTIIGIPVAIVLVRSATFLIWPVGAKVITKEQAEILRMEKSMMKVAGTAMAVNQMMSQQTVQAQPGYSVHSAGQIPQYAGNPESFGSQTADIPGSAAQSGAASGTGYTLESIVEKSERAVNGLREKVLQNDTMANLMPYLDYAALGLLALNVIGGLFFGAMRWGIVAFVLGLLLLAVTGLEIIKGNRLMVLILLGVMIVPRLLRLIGVGGMVQRVVYSGGTFFMLALSFIFTLFLIAVLVWYIIVFVRGKEPVVVFTTNSNAQQPSAGGSSVNSSAARGTGTMKAAAGAGSSAADAGIAAGMQTNAVSIRFCSQCGTEYSVGARFCPKCGARIPE</sequence>
<evidence type="ECO:0000259" key="2">
    <source>
        <dbReference type="Pfam" id="PF03733"/>
    </source>
</evidence>